<dbReference type="Proteomes" id="UP000053558">
    <property type="component" value="Unassembled WGS sequence"/>
</dbReference>
<dbReference type="KEGG" id="cput:CONPUDRAFT_164666"/>
<keyword evidence="2" id="KW-0472">Membrane</keyword>
<dbReference type="GeneID" id="19205191"/>
<evidence type="ECO:0000313" key="3">
    <source>
        <dbReference type="EMBL" id="EIW81959.1"/>
    </source>
</evidence>
<feature type="region of interest" description="Disordered" evidence="1">
    <location>
        <begin position="69"/>
        <end position="215"/>
    </location>
</feature>
<accession>A0A5M3MS29</accession>
<feature type="transmembrane region" description="Helical" evidence="2">
    <location>
        <begin position="34"/>
        <end position="56"/>
    </location>
</feature>
<evidence type="ECO:0000256" key="2">
    <source>
        <dbReference type="SAM" id="Phobius"/>
    </source>
</evidence>
<reference evidence="4" key="1">
    <citation type="journal article" date="2012" name="Science">
        <title>The Paleozoic origin of enzymatic lignin decomposition reconstructed from 31 fungal genomes.</title>
        <authorList>
            <person name="Floudas D."/>
            <person name="Binder M."/>
            <person name="Riley R."/>
            <person name="Barry K."/>
            <person name="Blanchette R.A."/>
            <person name="Henrissat B."/>
            <person name="Martinez A.T."/>
            <person name="Otillar R."/>
            <person name="Spatafora J.W."/>
            <person name="Yadav J.S."/>
            <person name="Aerts A."/>
            <person name="Benoit I."/>
            <person name="Boyd A."/>
            <person name="Carlson A."/>
            <person name="Copeland A."/>
            <person name="Coutinho P.M."/>
            <person name="de Vries R.P."/>
            <person name="Ferreira P."/>
            <person name="Findley K."/>
            <person name="Foster B."/>
            <person name="Gaskell J."/>
            <person name="Glotzer D."/>
            <person name="Gorecki P."/>
            <person name="Heitman J."/>
            <person name="Hesse C."/>
            <person name="Hori C."/>
            <person name="Igarashi K."/>
            <person name="Jurgens J.A."/>
            <person name="Kallen N."/>
            <person name="Kersten P."/>
            <person name="Kohler A."/>
            <person name="Kuees U."/>
            <person name="Kumar T.K.A."/>
            <person name="Kuo A."/>
            <person name="LaButti K."/>
            <person name="Larrondo L.F."/>
            <person name="Lindquist E."/>
            <person name="Ling A."/>
            <person name="Lombard V."/>
            <person name="Lucas S."/>
            <person name="Lundell T."/>
            <person name="Martin R."/>
            <person name="McLaughlin D.J."/>
            <person name="Morgenstern I."/>
            <person name="Morin E."/>
            <person name="Murat C."/>
            <person name="Nagy L.G."/>
            <person name="Nolan M."/>
            <person name="Ohm R.A."/>
            <person name="Patyshakuliyeva A."/>
            <person name="Rokas A."/>
            <person name="Ruiz-Duenas F.J."/>
            <person name="Sabat G."/>
            <person name="Salamov A."/>
            <person name="Samejima M."/>
            <person name="Schmutz J."/>
            <person name="Slot J.C."/>
            <person name="St John F."/>
            <person name="Stenlid J."/>
            <person name="Sun H."/>
            <person name="Sun S."/>
            <person name="Syed K."/>
            <person name="Tsang A."/>
            <person name="Wiebenga A."/>
            <person name="Young D."/>
            <person name="Pisabarro A."/>
            <person name="Eastwood D.C."/>
            <person name="Martin F."/>
            <person name="Cullen D."/>
            <person name="Grigoriev I.V."/>
            <person name="Hibbett D.S."/>
        </authorList>
    </citation>
    <scope>NUCLEOTIDE SEQUENCE [LARGE SCALE GENOMIC DNA]</scope>
    <source>
        <strain evidence="4">RWD-64-598 SS2</strain>
    </source>
</reference>
<dbReference type="EMBL" id="JH711577">
    <property type="protein sequence ID" value="EIW81959.1"/>
    <property type="molecule type" value="Genomic_DNA"/>
</dbReference>
<keyword evidence="4" id="KW-1185">Reference proteome</keyword>
<dbReference type="RefSeq" id="XP_007767802.1">
    <property type="nucleotide sequence ID" value="XM_007769612.1"/>
</dbReference>
<name>A0A5M3MS29_CONPW</name>
<dbReference type="AlphaFoldDB" id="A0A5M3MS29"/>
<evidence type="ECO:0000313" key="4">
    <source>
        <dbReference type="Proteomes" id="UP000053558"/>
    </source>
</evidence>
<protein>
    <recommendedName>
        <fullName evidence="5">Transmembrane protein</fullName>
    </recommendedName>
</protein>
<gene>
    <name evidence="3" type="ORF">CONPUDRAFT_164666</name>
</gene>
<feature type="compositionally biased region" description="Basic residues" evidence="1">
    <location>
        <begin position="69"/>
        <end position="89"/>
    </location>
</feature>
<feature type="compositionally biased region" description="Polar residues" evidence="1">
    <location>
        <begin position="11"/>
        <end position="24"/>
    </location>
</feature>
<organism evidence="3 4">
    <name type="scientific">Coniophora puteana (strain RWD-64-598)</name>
    <name type="common">Brown rot fungus</name>
    <dbReference type="NCBI Taxonomy" id="741705"/>
    <lineage>
        <taxon>Eukaryota</taxon>
        <taxon>Fungi</taxon>
        <taxon>Dikarya</taxon>
        <taxon>Basidiomycota</taxon>
        <taxon>Agaricomycotina</taxon>
        <taxon>Agaricomycetes</taxon>
        <taxon>Agaricomycetidae</taxon>
        <taxon>Boletales</taxon>
        <taxon>Coniophorineae</taxon>
        <taxon>Coniophoraceae</taxon>
        <taxon>Coniophora</taxon>
    </lineage>
</organism>
<feature type="compositionally biased region" description="Polar residues" evidence="1">
    <location>
        <begin position="155"/>
        <end position="189"/>
    </location>
</feature>
<keyword evidence="2" id="KW-1133">Transmembrane helix</keyword>
<comment type="caution">
    <text evidence="3">The sequence shown here is derived from an EMBL/GenBank/DDBJ whole genome shotgun (WGS) entry which is preliminary data.</text>
</comment>
<keyword evidence="2" id="KW-0812">Transmembrane</keyword>
<evidence type="ECO:0000256" key="1">
    <source>
        <dbReference type="SAM" id="MobiDB-lite"/>
    </source>
</evidence>
<proteinExistence type="predicted"/>
<evidence type="ECO:0008006" key="5">
    <source>
        <dbReference type="Google" id="ProtNLM"/>
    </source>
</evidence>
<feature type="region of interest" description="Disordered" evidence="1">
    <location>
        <begin position="1"/>
        <end position="27"/>
    </location>
</feature>
<sequence>MSPTAFPGAPTPTNTGSSMASSSHPAGKEKTVPFALLGVFGFVAVFGIAAFIGKWYSARIKQRKIIAARKERRTSRGKQSKQSSRRKRQGSWVKLANKEVDEQTPLPTRPRIGASPSPSTPPRSPAPARTPRLNKSAFLSRPEISSPLAMDPLSPFQSNEPTAKTPSASTSDSPRSPLLTSQDIKSSAPTMAERRVRQMRSNPKLSPVQKATPLL</sequence>